<protein>
    <recommendedName>
        <fullName evidence="1">PilZ domain-containing protein</fullName>
    </recommendedName>
</protein>
<dbReference type="Pfam" id="PF07238">
    <property type="entry name" value="PilZ"/>
    <property type="match status" value="1"/>
</dbReference>
<feature type="domain" description="PilZ" evidence="1">
    <location>
        <begin position="6"/>
        <end position="97"/>
    </location>
</feature>
<dbReference type="EMBL" id="BSST01000001">
    <property type="protein sequence ID" value="GLX80443.1"/>
    <property type="molecule type" value="Genomic_DNA"/>
</dbReference>
<accession>A0ABQ6GWX8</accession>
<reference evidence="2 3" key="1">
    <citation type="submission" date="2023-03" db="EMBL/GenBank/DDBJ databases">
        <title>Draft genome sequence of Thalassotalea insulae KCTC 62186T.</title>
        <authorList>
            <person name="Sawabe T."/>
        </authorList>
    </citation>
    <scope>NUCLEOTIDE SEQUENCE [LARGE SCALE GENOMIC DNA]</scope>
    <source>
        <strain evidence="2 3">KCTC 62186</strain>
    </source>
</reference>
<organism evidence="2 3">
    <name type="scientific">Thalassotalea insulae</name>
    <dbReference type="NCBI Taxonomy" id="2056778"/>
    <lineage>
        <taxon>Bacteria</taxon>
        <taxon>Pseudomonadati</taxon>
        <taxon>Pseudomonadota</taxon>
        <taxon>Gammaproteobacteria</taxon>
        <taxon>Alteromonadales</taxon>
        <taxon>Colwelliaceae</taxon>
        <taxon>Thalassotalea</taxon>
    </lineage>
</organism>
<dbReference type="SUPFAM" id="SSF141371">
    <property type="entry name" value="PilZ domain-like"/>
    <property type="match status" value="1"/>
</dbReference>
<comment type="caution">
    <text evidence="2">The sequence shown here is derived from an EMBL/GenBank/DDBJ whole genome shotgun (WGS) entry which is preliminary data.</text>
</comment>
<evidence type="ECO:0000313" key="3">
    <source>
        <dbReference type="Proteomes" id="UP001157186"/>
    </source>
</evidence>
<gene>
    <name evidence="2" type="ORF">tinsulaeT_37830</name>
</gene>
<name>A0ABQ6GWX8_9GAMM</name>
<dbReference type="Proteomes" id="UP001157186">
    <property type="component" value="Unassembled WGS sequence"/>
</dbReference>
<proteinExistence type="predicted"/>
<evidence type="ECO:0000313" key="2">
    <source>
        <dbReference type="EMBL" id="GLX80443.1"/>
    </source>
</evidence>
<keyword evidence="3" id="KW-1185">Reference proteome</keyword>
<sequence>MVNFDDKRSFYRMMLNSDVTVTIIDDEANSTLTATCRDLSATGMAIEMSHPIELNTDVRVTIDSSGNAVQPLDVKGKVVRVTEESSECYLIGINIAEID</sequence>
<dbReference type="InterPro" id="IPR009875">
    <property type="entry name" value="PilZ_domain"/>
</dbReference>
<dbReference type="RefSeq" id="WP_284246442.1">
    <property type="nucleotide sequence ID" value="NZ_BSST01000001.1"/>
</dbReference>
<evidence type="ECO:0000259" key="1">
    <source>
        <dbReference type="Pfam" id="PF07238"/>
    </source>
</evidence>
<dbReference type="Gene3D" id="2.40.10.220">
    <property type="entry name" value="predicted glycosyltransferase like domains"/>
    <property type="match status" value="1"/>
</dbReference>